<dbReference type="RefSeq" id="WP_149754003.1">
    <property type="nucleotide sequence ID" value="NZ_FOMS01000001.1"/>
</dbReference>
<organism evidence="3 4">
    <name type="scientific">Roseivivax sediminis</name>
    <dbReference type="NCBI Taxonomy" id="936889"/>
    <lineage>
        <taxon>Bacteria</taxon>
        <taxon>Pseudomonadati</taxon>
        <taxon>Pseudomonadota</taxon>
        <taxon>Alphaproteobacteria</taxon>
        <taxon>Rhodobacterales</taxon>
        <taxon>Roseobacteraceae</taxon>
        <taxon>Roseivivax</taxon>
    </lineage>
</organism>
<dbReference type="EMBL" id="FOMS01000001">
    <property type="protein sequence ID" value="SFD46512.1"/>
    <property type="molecule type" value="Genomic_DNA"/>
</dbReference>
<sequence length="265" mass="27624">MIRVLALALALLAPLPAAAERISGVVSATLRPGWRQADGTHVAALHLKLAPGWKTYWRAPGDAGIPPEFDWSGSRNLGSVAVTWPVPRIFHQSGMRSVGYKEEVVLPLTVRSTGSGDVRLSGDVHIGVCDDVCLPATLRVDGVLPSSAGTVDPAIAAALADRPFSGAEAGVGAVRCTVAQGTGGALTLRAEIEMPEIGERESVVIETANPAIWVAEPDASRAGNRLIAETELMHVDKRAFAVDRSGLRFTILGAGKAVDILGCTG</sequence>
<name>A0A1I1SJM5_9RHOB</name>
<evidence type="ECO:0000256" key="1">
    <source>
        <dbReference type="SAM" id="SignalP"/>
    </source>
</evidence>
<proteinExistence type="predicted"/>
<feature type="domain" description="Thiol:disulfide interchange protein DsbD N-terminal" evidence="2">
    <location>
        <begin position="37"/>
        <end position="140"/>
    </location>
</feature>
<evidence type="ECO:0000313" key="4">
    <source>
        <dbReference type="Proteomes" id="UP000325289"/>
    </source>
</evidence>
<dbReference type="AlphaFoldDB" id="A0A1I1SJM5"/>
<protein>
    <submittedName>
        <fullName evidence="3">Thiol-disulfide interchange protein, contains DsbC and DsbD domains</fullName>
    </submittedName>
</protein>
<reference evidence="3 4" key="1">
    <citation type="submission" date="2016-10" db="EMBL/GenBank/DDBJ databases">
        <authorList>
            <person name="Varghese N."/>
            <person name="Submissions S."/>
        </authorList>
    </citation>
    <scope>NUCLEOTIDE SEQUENCE [LARGE SCALE GENOMIC DNA]</scope>
    <source>
        <strain evidence="4">YIM D21,KCTC 23444,ACCC 10710</strain>
    </source>
</reference>
<feature type="chain" id="PRO_5009301801" evidence="1">
    <location>
        <begin position="20"/>
        <end position="265"/>
    </location>
</feature>
<dbReference type="InterPro" id="IPR028250">
    <property type="entry name" value="DsbDN"/>
</dbReference>
<evidence type="ECO:0000313" key="3">
    <source>
        <dbReference type="EMBL" id="SFD46512.1"/>
    </source>
</evidence>
<accession>A0A1I1SJM5</accession>
<keyword evidence="1" id="KW-0732">Signal</keyword>
<dbReference type="Proteomes" id="UP000325289">
    <property type="component" value="Unassembled WGS sequence"/>
</dbReference>
<dbReference type="OrthoDB" id="9811036at2"/>
<keyword evidence="4" id="KW-1185">Reference proteome</keyword>
<gene>
    <name evidence="3" type="ORF">SAMN04515678_101193</name>
</gene>
<dbReference type="Pfam" id="PF11412">
    <property type="entry name" value="DsbD_N"/>
    <property type="match status" value="1"/>
</dbReference>
<feature type="signal peptide" evidence="1">
    <location>
        <begin position="1"/>
        <end position="19"/>
    </location>
</feature>
<evidence type="ECO:0000259" key="2">
    <source>
        <dbReference type="Pfam" id="PF11412"/>
    </source>
</evidence>